<accession>A0A6N2XCL3</accession>
<proteinExistence type="predicted"/>
<feature type="signal peptide" evidence="1">
    <location>
        <begin position="1"/>
        <end position="27"/>
    </location>
</feature>
<evidence type="ECO:0000313" key="2">
    <source>
        <dbReference type="EMBL" id="VYT51823.1"/>
    </source>
</evidence>
<feature type="chain" id="PRO_5026937608" evidence="1">
    <location>
        <begin position="28"/>
        <end position="143"/>
    </location>
</feature>
<reference evidence="2" key="1">
    <citation type="submission" date="2019-11" db="EMBL/GenBank/DDBJ databases">
        <authorList>
            <person name="Feng L."/>
        </authorList>
    </citation>
    <scope>NUCLEOTIDE SEQUENCE</scope>
    <source>
        <strain evidence="2">BfaecisLFYP10</strain>
    </source>
</reference>
<evidence type="ECO:0000256" key="1">
    <source>
        <dbReference type="SAM" id="SignalP"/>
    </source>
</evidence>
<dbReference type="InterPro" id="IPR015943">
    <property type="entry name" value="WD40/YVTN_repeat-like_dom_sf"/>
</dbReference>
<dbReference type="AlphaFoldDB" id="A0A6N2XCL3"/>
<sequence>MTANNRKNTRILLFLILCIRMTLTVSAGDFLFTSVNTAQGLSDNQIRYMLQLPDGRMVFTTNGSVNLYDGVHFSYLHRKAENVYPLKQYDGYYRIYQCGDSLLWIKDRHKLMCIHLPQEEYIADLDSYFREREYTRTGRRPFR</sequence>
<protein>
    <submittedName>
        <fullName evidence="2">Uncharacterized protein</fullName>
    </submittedName>
</protein>
<keyword evidence="1" id="KW-0732">Signal</keyword>
<dbReference type="EMBL" id="CACRSZ010000089">
    <property type="protein sequence ID" value="VYT51823.1"/>
    <property type="molecule type" value="Genomic_DNA"/>
</dbReference>
<gene>
    <name evidence="2" type="ORF">BFLFYP10_04197</name>
</gene>
<organism evidence="2">
    <name type="scientific">Bacteroides faecis</name>
    <dbReference type="NCBI Taxonomy" id="674529"/>
    <lineage>
        <taxon>Bacteria</taxon>
        <taxon>Pseudomonadati</taxon>
        <taxon>Bacteroidota</taxon>
        <taxon>Bacteroidia</taxon>
        <taxon>Bacteroidales</taxon>
        <taxon>Bacteroidaceae</taxon>
        <taxon>Bacteroides</taxon>
    </lineage>
</organism>
<dbReference type="Gene3D" id="2.130.10.10">
    <property type="entry name" value="YVTN repeat-like/Quinoprotein amine dehydrogenase"/>
    <property type="match status" value="1"/>
</dbReference>
<name>A0A6N2XCL3_9BACE</name>